<keyword evidence="2" id="KW-1185">Reference proteome</keyword>
<name>A0AAV7KTZ0_PLEWA</name>
<proteinExistence type="predicted"/>
<evidence type="ECO:0000313" key="2">
    <source>
        <dbReference type="Proteomes" id="UP001066276"/>
    </source>
</evidence>
<gene>
    <name evidence="1" type="ORF">NDU88_001939</name>
</gene>
<reference evidence="1" key="1">
    <citation type="journal article" date="2022" name="bioRxiv">
        <title>Sequencing and chromosome-scale assembly of the giantPleurodeles waltlgenome.</title>
        <authorList>
            <person name="Brown T."/>
            <person name="Elewa A."/>
            <person name="Iarovenko S."/>
            <person name="Subramanian E."/>
            <person name="Araus A.J."/>
            <person name="Petzold A."/>
            <person name="Susuki M."/>
            <person name="Suzuki K.-i.T."/>
            <person name="Hayashi T."/>
            <person name="Toyoda A."/>
            <person name="Oliveira C."/>
            <person name="Osipova E."/>
            <person name="Leigh N.D."/>
            <person name="Simon A."/>
            <person name="Yun M.H."/>
        </authorList>
    </citation>
    <scope>NUCLEOTIDE SEQUENCE</scope>
    <source>
        <strain evidence="1">20211129_DDA</strain>
        <tissue evidence="1">Liver</tissue>
    </source>
</reference>
<dbReference type="AlphaFoldDB" id="A0AAV7KTZ0"/>
<organism evidence="1 2">
    <name type="scientific">Pleurodeles waltl</name>
    <name type="common">Iberian ribbed newt</name>
    <dbReference type="NCBI Taxonomy" id="8319"/>
    <lineage>
        <taxon>Eukaryota</taxon>
        <taxon>Metazoa</taxon>
        <taxon>Chordata</taxon>
        <taxon>Craniata</taxon>
        <taxon>Vertebrata</taxon>
        <taxon>Euteleostomi</taxon>
        <taxon>Amphibia</taxon>
        <taxon>Batrachia</taxon>
        <taxon>Caudata</taxon>
        <taxon>Salamandroidea</taxon>
        <taxon>Salamandridae</taxon>
        <taxon>Pleurodelinae</taxon>
        <taxon>Pleurodeles</taxon>
    </lineage>
</organism>
<accession>A0AAV7KTZ0</accession>
<dbReference type="EMBL" id="JANPWB010000016">
    <property type="protein sequence ID" value="KAJ1081764.1"/>
    <property type="molecule type" value="Genomic_DNA"/>
</dbReference>
<dbReference type="Proteomes" id="UP001066276">
    <property type="component" value="Chromosome 12"/>
</dbReference>
<evidence type="ECO:0000313" key="1">
    <source>
        <dbReference type="EMBL" id="KAJ1081764.1"/>
    </source>
</evidence>
<protein>
    <submittedName>
        <fullName evidence="1">Uncharacterized protein</fullName>
    </submittedName>
</protein>
<comment type="caution">
    <text evidence="1">The sequence shown here is derived from an EMBL/GenBank/DDBJ whole genome shotgun (WGS) entry which is preliminary data.</text>
</comment>
<sequence>MINYNLRQLRECRPWNSRASNRRTREMKPTQNMVLKAYSKQILNEIRVVKALQAFGIAVLHEKLSKIEECLAQLPERLKEAGSRISELDDKVVTMQKEAIQFQKKRCLLGNKID</sequence>